<keyword evidence="3" id="KW-1185">Reference proteome</keyword>
<dbReference type="EMBL" id="JBHTLQ010000003">
    <property type="protein sequence ID" value="MFD1189339.1"/>
    <property type="molecule type" value="Genomic_DNA"/>
</dbReference>
<evidence type="ECO:0000313" key="3">
    <source>
        <dbReference type="Proteomes" id="UP001597216"/>
    </source>
</evidence>
<feature type="domain" description="DUF2087" evidence="1">
    <location>
        <begin position="89"/>
        <end position="159"/>
    </location>
</feature>
<organism evidence="2 3">
    <name type="scientific">Phenylobacterium conjunctum</name>
    <dbReference type="NCBI Taxonomy" id="1298959"/>
    <lineage>
        <taxon>Bacteria</taxon>
        <taxon>Pseudomonadati</taxon>
        <taxon>Pseudomonadota</taxon>
        <taxon>Alphaproteobacteria</taxon>
        <taxon>Caulobacterales</taxon>
        <taxon>Caulobacteraceae</taxon>
        <taxon>Phenylobacterium</taxon>
    </lineage>
</organism>
<proteinExistence type="predicted"/>
<protein>
    <submittedName>
        <fullName evidence="2">DUF2087 domain-containing protein</fullName>
    </submittedName>
</protein>
<accession>A0ABW3SWP1</accession>
<reference evidence="3" key="1">
    <citation type="journal article" date="2019" name="Int. J. Syst. Evol. Microbiol.">
        <title>The Global Catalogue of Microorganisms (GCM) 10K type strain sequencing project: providing services to taxonomists for standard genome sequencing and annotation.</title>
        <authorList>
            <consortium name="The Broad Institute Genomics Platform"/>
            <consortium name="The Broad Institute Genome Sequencing Center for Infectious Disease"/>
            <person name="Wu L."/>
            <person name="Ma J."/>
        </authorList>
    </citation>
    <scope>NUCLEOTIDE SEQUENCE [LARGE SCALE GENOMIC DNA]</scope>
    <source>
        <strain evidence="3">CCUG 55074</strain>
    </source>
</reference>
<dbReference type="Pfam" id="PF09860">
    <property type="entry name" value="DUF2087"/>
    <property type="match status" value="1"/>
</dbReference>
<sequence length="181" mass="20626">MSKTLLPFAVNDVSALARALGRELGETERKLGHVQLLNILARAAGYRNFQHFRAQVAAGERLETPLPASEPADHVLVERMARHFDAEGRWVRWPAKTSHQQLCLWVLWARLPTDVALSEPEINRLIQTAHLFGDHAILRRELVNTGLVERTPDCKVYRRVERRPPPEALALIRRLDLKGRA</sequence>
<comment type="caution">
    <text evidence="2">The sequence shown here is derived from an EMBL/GenBank/DDBJ whole genome shotgun (WGS) entry which is preliminary data.</text>
</comment>
<dbReference type="RefSeq" id="WP_377352200.1">
    <property type="nucleotide sequence ID" value="NZ_JBHTLQ010000003.1"/>
</dbReference>
<dbReference type="Proteomes" id="UP001597216">
    <property type="component" value="Unassembled WGS sequence"/>
</dbReference>
<evidence type="ECO:0000259" key="1">
    <source>
        <dbReference type="Pfam" id="PF09860"/>
    </source>
</evidence>
<dbReference type="InterPro" id="IPR018656">
    <property type="entry name" value="DUF2087"/>
</dbReference>
<evidence type="ECO:0000313" key="2">
    <source>
        <dbReference type="EMBL" id="MFD1189339.1"/>
    </source>
</evidence>
<gene>
    <name evidence="2" type="ORF">ACFQ27_01995</name>
</gene>
<name>A0ABW3SWP1_9CAUL</name>